<accession>A0A9E2F508</accession>
<organism evidence="2 3">
    <name type="scientific">Psychracetigena formicireducens</name>
    <dbReference type="NCBI Taxonomy" id="2986056"/>
    <lineage>
        <taxon>Bacteria</taxon>
        <taxon>Bacillati</taxon>
        <taxon>Candidatus Lithacetigenota</taxon>
        <taxon>Candidatus Psychracetigena</taxon>
    </lineage>
</organism>
<dbReference type="EMBL" id="QLTW01000142">
    <property type="protein sequence ID" value="MBT9145676.1"/>
    <property type="molecule type" value="Genomic_DNA"/>
</dbReference>
<evidence type="ECO:0000313" key="3">
    <source>
        <dbReference type="Proteomes" id="UP000811545"/>
    </source>
</evidence>
<sequence>MADRIGDIELNEIWNRVVKSIDAKLEDFGSEEDIWKAMHGYRGKFEPQMETLMKHDFPTAFWDRVVQQEKEDIEDLDLRLLRLEEQLASTTYEIERYKKLEQDLTLGREIKLDRRIALDKKLVLEKEVGIERDIELERIYMTKESIEEKREEKKKIIEDIKILTREKEGVLWFIPVRPVVKE</sequence>
<name>A0A9E2F508_PSYF1</name>
<proteinExistence type="predicted"/>
<evidence type="ECO:0000256" key="1">
    <source>
        <dbReference type="SAM" id="Coils"/>
    </source>
</evidence>
<dbReference type="AlphaFoldDB" id="A0A9E2F508"/>
<comment type="caution">
    <text evidence="2">The sequence shown here is derived from an EMBL/GenBank/DDBJ whole genome shotgun (WGS) entry which is preliminary data.</text>
</comment>
<gene>
    <name evidence="2" type="ORF">DDT42_01551</name>
</gene>
<evidence type="ECO:0000313" key="2">
    <source>
        <dbReference type="EMBL" id="MBT9145676.1"/>
    </source>
</evidence>
<protein>
    <submittedName>
        <fullName evidence="2">Uncharacterized protein</fullName>
    </submittedName>
</protein>
<dbReference type="Proteomes" id="UP000811545">
    <property type="component" value="Unassembled WGS sequence"/>
</dbReference>
<feature type="coiled-coil region" evidence="1">
    <location>
        <begin position="66"/>
        <end position="100"/>
    </location>
</feature>
<reference evidence="2 3" key="1">
    <citation type="journal article" date="2021" name="bioRxiv">
        <title>Unique metabolic strategies in Hadean analogues reveal hints for primordial physiology.</title>
        <authorList>
            <person name="Nobu M.K."/>
            <person name="Nakai R."/>
            <person name="Tamazawa S."/>
            <person name="Mori H."/>
            <person name="Toyoda A."/>
            <person name="Ijiri A."/>
            <person name="Suzuki S."/>
            <person name="Kurokawa K."/>
            <person name="Kamagata Y."/>
            <person name="Tamaki H."/>
        </authorList>
    </citation>
    <scope>NUCLEOTIDE SEQUENCE [LARGE SCALE GENOMIC DNA]</scope>
    <source>
        <strain evidence="2">BS525</strain>
    </source>
</reference>
<keyword evidence="1" id="KW-0175">Coiled coil</keyword>